<dbReference type="OrthoDB" id="581608at2"/>
<evidence type="ECO:0000256" key="5">
    <source>
        <dbReference type="ARBA" id="ARBA00023004"/>
    </source>
</evidence>
<evidence type="ECO:0000259" key="6">
    <source>
        <dbReference type="Pfam" id="PF02668"/>
    </source>
</evidence>
<organism evidence="7 8">
    <name type="scientific">Bernardetia litoralis (strain ATCC 23117 / DSM 6794 / NBRC 15988 / NCIMB 1366 / Fx l1 / Sio-4)</name>
    <name type="common">Flexibacter litoralis</name>
    <dbReference type="NCBI Taxonomy" id="880071"/>
    <lineage>
        <taxon>Bacteria</taxon>
        <taxon>Pseudomonadati</taxon>
        <taxon>Bacteroidota</taxon>
        <taxon>Cytophagia</taxon>
        <taxon>Cytophagales</taxon>
        <taxon>Bernardetiaceae</taxon>
        <taxon>Bernardetia</taxon>
    </lineage>
</organism>
<keyword evidence="8" id="KW-1185">Reference proteome</keyword>
<dbReference type="GO" id="GO:0046872">
    <property type="term" value="F:metal ion binding"/>
    <property type="evidence" value="ECO:0007669"/>
    <property type="project" value="UniProtKB-KW"/>
</dbReference>
<dbReference type="PANTHER" id="PTHR43779">
    <property type="entry name" value="DIOXYGENASE RV0097-RELATED"/>
    <property type="match status" value="1"/>
</dbReference>
<dbReference type="RefSeq" id="WP_014798072.1">
    <property type="nucleotide sequence ID" value="NC_018018.1"/>
</dbReference>
<evidence type="ECO:0000256" key="4">
    <source>
        <dbReference type="ARBA" id="ARBA00023002"/>
    </source>
</evidence>
<dbReference type="PANTHER" id="PTHR43779:SF3">
    <property type="entry name" value="(3R)-3-[(CARBOXYMETHYL)AMINO]FATTY ACID OXYGENASE_DECARBOXYLASE"/>
    <property type="match status" value="1"/>
</dbReference>
<name>I4AKZ1_BERLS</name>
<dbReference type="Proteomes" id="UP000006054">
    <property type="component" value="Chromosome"/>
</dbReference>
<sequence>MNTNLETTKERPTVKSSEAFPNYTLPCRIFENVDVKNLTQEEFEEIRKAVPQNGVILIKNQHLSLDELVAWTKRFGEPVELADGLRFNNFHKEYPEVTRISNILPSGELLQNYSGAEYWHSDGDFWQAPKNYVFSCLYAEKVPPKGGETGFADLRLAYNGLKQELKDKIKNLRVWVSPKNIPDFEGAKDDELPPDAYHNIAYLHPETQLLCLYFGCTASDIEGLSREDGQILLKELMAEVEKDEYIYAHKWSPNDLLIWDNTSTMHRSLGGYGNYPRLMYRTQAYVK</sequence>
<dbReference type="InterPro" id="IPR042098">
    <property type="entry name" value="TauD-like_sf"/>
</dbReference>
<dbReference type="InterPro" id="IPR051178">
    <property type="entry name" value="TfdA_dioxygenase"/>
</dbReference>
<evidence type="ECO:0000313" key="7">
    <source>
        <dbReference type="EMBL" id="AFM04626.1"/>
    </source>
</evidence>
<reference evidence="8" key="1">
    <citation type="submission" date="2012-06" db="EMBL/GenBank/DDBJ databases">
        <title>The complete genome of Flexibacter litoralis DSM 6794.</title>
        <authorList>
            <person name="Lucas S."/>
            <person name="Copeland A."/>
            <person name="Lapidus A."/>
            <person name="Glavina del Rio T."/>
            <person name="Dalin E."/>
            <person name="Tice H."/>
            <person name="Bruce D."/>
            <person name="Goodwin L."/>
            <person name="Pitluck S."/>
            <person name="Peters L."/>
            <person name="Ovchinnikova G."/>
            <person name="Lu M."/>
            <person name="Kyrpides N."/>
            <person name="Mavromatis K."/>
            <person name="Ivanova N."/>
            <person name="Brettin T."/>
            <person name="Detter J.C."/>
            <person name="Han C."/>
            <person name="Larimer F."/>
            <person name="Land M."/>
            <person name="Hauser L."/>
            <person name="Markowitz V."/>
            <person name="Cheng J.-F."/>
            <person name="Hugenholtz P."/>
            <person name="Woyke T."/>
            <person name="Wu D."/>
            <person name="Spring S."/>
            <person name="Lang E."/>
            <person name="Kopitz M."/>
            <person name="Brambilla E."/>
            <person name="Klenk H.-P."/>
            <person name="Eisen J.A."/>
        </authorList>
    </citation>
    <scope>NUCLEOTIDE SEQUENCE [LARGE SCALE GENOMIC DNA]</scope>
    <source>
        <strain evidence="8">ATCC 23117 / DSM 6794 / NBRC 15988 / NCIMB 1366 / Sio-4</strain>
    </source>
</reference>
<dbReference type="EMBL" id="CP003345">
    <property type="protein sequence ID" value="AFM04626.1"/>
    <property type="molecule type" value="Genomic_DNA"/>
</dbReference>
<dbReference type="Gene3D" id="3.60.130.10">
    <property type="entry name" value="Clavaminate synthase-like"/>
    <property type="match status" value="1"/>
</dbReference>
<proteinExistence type="inferred from homology"/>
<comment type="similarity">
    <text evidence="1">Belongs to the TfdA dioxygenase family.</text>
</comment>
<dbReference type="GO" id="GO:0016706">
    <property type="term" value="F:2-oxoglutarate-dependent dioxygenase activity"/>
    <property type="evidence" value="ECO:0007669"/>
    <property type="project" value="UniProtKB-ARBA"/>
</dbReference>
<evidence type="ECO:0000256" key="2">
    <source>
        <dbReference type="ARBA" id="ARBA00022723"/>
    </source>
</evidence>
<dbReference type="AlphaFoldDB" id="I4AKZ1"/>
<keyword evidence="4" id="KW-0560">Oxidoreductase</keyword>
<feature type="domain" description="TauD/TfdA-like" evidence="6">
    <location>
        <begin position="33"/>
        <end position="282"/>
    </location>
</feature>
<dbReference type="Pfam" id="PF02668">
    <property type="entry name" value="TauD"/>
    <property type="match status" value="1"/>
</dbReference>
<dbReference type="STRING" id="880071.Fleli_2249"/>
<protein>
    <submittedName>
        <fullName evidence="7">Putative taurine catabolism dioxygenase</fullName>
    </submittedName>
</protein>
<keyword evidence="3 7" id="KW-0223">Dioxygenase</keyword>
<evidence type="ECO:0000256" key="1">
    <source>
        <dbReference type="ARBA" id="ARBA00005896"/>
    </source>
</evidence>
<keyword evidence="2" id="KW-0479">Metal-binding</keyword>
<accession>I4AKZ1</accession>
<evidence type="ECO:0000256" key="3">
    <source>
        <dbReference type="ARBA" id="ARBA00022964"/>
    </source>
</evidence>
<dbReference type="eggNOG" id="COG2175">
    <property type="taxonomic scope" value="Bacteria"/>
</dbReference>
<dbReference type="InterPro" id="IPR003819">
    <property type="entry name" value="TauD/TfdA-like"/>
</dbReference>
<gene>
    <name evidence="7" type="ordered locus">Fleli_2249</name>
</gene>
<dbReference type="KEGG" id="fli:Fleli_2249"/>
<evidence type="ECO:0000313" key="8">
    <source>
        <dbReference type="Proteomes" id="UP000006054"/>
    </source>
</evidence>
<keyword evidence="5" id="KW-0408">Iron</keyword>
<dbReference type="HOGENOM" id="CLU_036005_2_0_10"/>
<dbReference type="SUPFAM" id="SSF51197">
    <property type="entry name" value="Clavaminate synthase-like"/>
    <property type="match status" value="1"/>
</dbReference>